<keyword evidence="8 11" id="KW-1133">Transmembrane helix</keyword>
<organism evidence="12 13">
    <name type="scientific">Nitritalea halalkaliphila LW7</name>
    <dbReference type="NCBI Taxonomy" id="1189621"/>
    <lineage>
        <taxon>Bacteria</taxon>
        <taxon>Pseudomonadati</taxon>
        <taxon>Bacteroidota</taxon>
        <taxon>Cytophagia</taxon>
        <taxon>Cytophagales</taxon>
        <taxon>Cyclobacteriaceae</taxon>
        <taxon>Nitritalea</taxon>
    </lineage>
</organism>
<dbReference type="Proteomes" id="UP000005551">
    <property type="component" value="Unassembled WGS sequence"/>
</dbReference>
<dbReference type="PANTHER" id="PTHR30042">
    <property type="entry name" value="POTASSIUM-TRANSPORTING ATPASE C CHAIN"/>
    <property type="match status" value="1"/>
</dbReference>
<comment type="subunit">
    <text evidence="11">The system is composed of three essential subunits: KdpA, KdpB and KdpC.</text>
</comment>
<dbReference type="GO" id="GO:0008556">
    <property type="term" value="F:P-type potassium transmembrane transporter activity"/>
    <property type="evidence" value="ECO:0007669"/>
    <property type="project" value="InterPro"/>
</dbReference>
<evidence type="ECO:0000256" key="7">
    <source>
        <dbReference type="ARBA" id="ARBA00022958"/>
    </source>
</evidence>
<proteinExistence type="inferred from homology"/>
<evidence type="ECO:0000256" key="10">
    <source>
        <dbReference type="ARBA" id="ARBA00023136"/>
    </source>
</evidence>
<protein>
    <recommendedName>
        <fullName evidence="11">Potassium-transporting ATPase KdpC subunit</fullName>
    </recommendedName>
    <alternativeName>
        <fullName evidence="11">ATP phosphohydrolase [potassium-transporting] C chain</fullName>
    </alternativeName>
    <alternativeName>
        <fullName evidence="11">Potassium-binding and translocating subunit C</fullName>
    </alternativeName>
    <alternativeName>
        <fullName evidence="11">Potassium-translocating ATPase C chain</fullName>
    </alternativeName>
</protein>
<dbReference type="HAMAP" id="MF_00276">
    <property type="entry name" value="KdpC"/>
    <property type="match status" value="1"/>
</dbReference>
<sequence length="190" mass="20938">MLRTTLTLIVTTLVLFGILYPLSIWAIGQLLPHQANGKPLYINGELRGFENIAQAFTSAPYFWSRPSDVDYNGADTGGSNFGPSNQAFHEQVKGRIAFLLEQHPEKKASDIPVDLVTSSGSGLDPHISLQAAIFQLERVAKARGISENTLMEMLERHTQGALLGLFGPKETIHVLKLNIELDQKYPLTNP</sequence>
<keyword evidence="3 11" id="KW-0633">Potassium transport</keyword>
<evidence type="ECO:0000256" key="3">
    <source>
        <dbReference type="ARBA" id="ARBA00022538"/>
    </source>
</evidence>
<dbReference type="OrthoDB" id="9809491at2"/>
<evidence type="ECO:0000256" key="4">
    <source>
        <dbReference type="ARBA" id="ARBA00022692"/>
    </source>
</evidence>
<keyword evidence="4 11" id="KW-0812">Transmembrane</keyword>
<comment type="similarity">
    <text evidence="11">Belongs to the KdpC family.</text>
</comment>
<keyword evidence="6 11" id="KW-0067">ATP-binding</keyword>
<keyword evidence="9 11" id="KW-0406">Ion transport</keyword>
<dbReference type="NCBIfam" id="NF001454">
    <property type="entry name" value="PRK00315.1"/>
    <property type="match status" value="1"/>
</dbReference>
<evidence type="ECO:0000313" key="13">
    <source>
        <dbReference type="Proteomes" id="UP000005551"/>
    </source>
</evidence>
<dbReference type="GO" id="GO:0005886">
    <property type="term" value="C:plasma membrane"/>
    <property type="evidence" value="ECO:0007669"/>
    <property type="project" value="UniProtKB-SubCell"/>
</dbReference>
<evidence type="ECO:0000256" key="5">
    <source>
        <dbReference type="ARBA" id="ARBA00022741"/>
    </source>
</evidence>
<keyword evidence="10 11" id="KW-0472">Membrane</keyword>
<dbReference type="NCBIfam" id="TIGR00681">
    <property type="entry name" value="kdpC"/>
    <property type="match status" value="1"/>
</dbReference>
<evidence type="ECO:0000256" key="9">
    <source>
        <dbReference type="ARBA" id="ARBA00023065"/>
    </source>
</evidence>
<gene>
    <name evidence="11" type="primary">kdpC</name>
    <name evidence="12" type="ORF">A3SI_13899</name>
</gene>
<keyword evidence="5 11" id="KW-0547">Nucleotide-binding</keyword>
<dbReference type="RefSeq" id="WP_009055960.1">
    <property type="nucleotide sequence ID" value="NZ_AJYA01000031.1"/>
</dbReference>
<dbReference type="PANTHER" id="PTHR30042:SF2">
    <property type="entry name" value="POTASSIUM-TRANSPORTING ATPASE KDPC SUBUNIT"/>
    <property type="match status" value="1"/>
</dbReference>
<comment type="caution">
    <text evidence="12">The sequence shown here is derived from an EMBL/GenBank/DDBJ whole genome shotgun (WGS) entry which is preliminary data.</text>
</comment>
<dbReference type="GO" id="GO:0016787">
    <property type="term" value="F:hydrolase activity"/>
    <property type="evidence" value="ECO:0007669"/>
    <property type="project" value="UniProtKB-KW"/>
</dbReference>
<evidence type="ECO:0000256" key="11">
    <source>
        <dbReference type="HAMAP-Rule" id="MF_00276"/>
    </source>
</evidence>
<evidence type="ECO:0000256" key="6">
    <source>
        <dbReference type="ARBA" id="ARBA00022840"/>
    </source>
</evidence>
<dbReference type="InterPro" id="IPR003820">
    <property type="entry name" value="KdpC"/>
</dbReference>
<keyword evidence="13" id="KW-1185">Reference proteome</keyword>
<dbReference type="STRING" id="1189621.A3SI_13899"/>
<evidence type="ECO:0000256" key="2">
    <source>
        <dbReference type="ARBA" id="ARBA00022475"/>
    </source>
</evidence>
<keyword evidence="2 11" id="KW-1003">Cell membrane</keyword>
<reference evidence="12 13" key="1">
    <citation type="submission" date="2012-05" db="EMBL/GenBank/DDBJ databases">
        <title>Genome sequence of Nitritalea halalkaliphila LW7.</title>
        <authorList>
            <person name="Jangir P.K."/>
            <person name="Singh A."/>
            <person name="Shivaji S."/>
            <person name="Sharma R."/>
        </authorList>
    </citation>
    <scope>NUCLEOTIDE SEQUENCE [LARGE SCALE GENOMIC DNA]</scope>
    <source>
        <strain evidence="12 13">LW7</strain>
    </source>
</reference>
<dbReference type="PATRIC" id="fig|1189621.3.peg.2892"/>
<keyword evidence="7 11" id="KW-0630">Potassium</keyword>
<dbReference type="GO" id="GO:0005524">
    <property type="term" value="F:ATP binding"/>
    <property type="evidence" value="ECO:0007669"/>
    <property type="project" value="UniProtKB-UniRule"/>
</dbReference>
<accession>I5C076</accession>
<keyword evidence="12" id="KW-0378">Hydrolase</keyword>
<comment type="subcellular location">
    <subcellularLocation>
        <location evidence="11">Cell membrane</location>
        <topology evidence="11">Single-pass membrane protein</topology>
    </subcellularLocation>
</comment>
<keyword evidence="1 11" id="KW-0813">Transport</keyword>
<dbReference type="AlphaFoldDB" id="I5C076"/>
<evidence type="ECO:0000256" key="8">
    <source>
        <dbReference type="ARBA" id="ARBA00022989"/>
    </source>
</evidence>
<name>I5C076_9BACT</name>
<dbReference type="EMBL" id="AJYA01000031">
    <property type="protein sequence ID" value="EIM75228.1"/>
    <property type="molecule type" value="Genomic_DNA"/>
</dbReference>
<dbReference type="PIRSF" id="PIRSF001296">
    <property type="entry name" value="K_ATPase_KdpC"/>
    <property type="match status" value="1"/>
</dbReference>
<evidence type="ECO:0000313" key="12">
    <source>
        <dbReference type="EMBL" id="EIM75228.1"/>
    </source>
</evidence>
<evidence type="ECO:0000256" key="1">
    <source>
        <dbReference type="ARBA" id="ARBA00022448"/>
    </source>
</evidence>
<comment type="function">
    <text evidence="11">Part of the high-affinity ATP-driven potassium transport (or Kdp) system, which catalyzes the hydrolysis of ATP coupled with the electrogenic transport of potassium into the cytoplasm. This subunit acts as a catalytic chaperone that increases the ATP-binding affinity of the ATP-hydrolyzing subunit KdpB by the formation of a transient KdpB/KdpC/ATP ternary complex.</text>
</comment>
<dbReference type="Pfam" id="PF02669">
    <property type="entry name" value="KdpC"/>
    <property type="match status" value="1"/>
</dbReference>